<dbReference type="Proteomes" id="UP000593686">
    <property type="component" value="Genome"/>
</dbReference>
<reference evidence="1 2" key="1">
    <citation type="submission" date="2020-07" db="EMBL/GenBank/DDBJ databases">
        <title>Taxonomic proposal: Crassvirales, a new order of highly abundant and diverse bacterial viruses.</title>
        <authorList>
            <person name="Shkoporov A.N."/>
            <person name="Stockdale S.R."/>
            <person name="Guerin E."/>
            <person name="Ross R.P."/>
            <person name="Hill C."/>
        </authorList>
    </citation>
    <scope>NUCLEOTIDE SEQUENCE [LARGE SCALE GENOMIC DNA]</scope>
</reference>
<protein>
    <submittedName>
        <fullName evidence="1">DNA primase/helicase</fullName>
    </submittedName>
</protein>
<dbReference type="Gene3D" id="3.40.1360.10">
    <property type="match status" value="1"/>
</dbReference>
<dbReference type="SUPFAM" id="SSF56731">
    <property type="entry name" value="DNA primase core"/>
    <property type="match status" value="1"/>
</dbReference>
<keyword evidence="1" id="KW-0547">Nucleotide-binding</keyword>
<dbReference type="KEGG" id="vg:65129922"/>
<dbReference type="RefSeq" id="YP_010111518.1">
    <property type="nucleotide sequence ID" value="NC_055882.1"/>
</dbReference>
<keyword evidence="1" id="KW-0347">Helicase</keyword>
<sequence length="105" mass="12297">MCNLKIPSICLQGEGYLPKPQVIDTLKSRYKNIIVFFDNDFNNSDNPGHKDAERLCKEYAFKMVEIPKEYKSKDPSDLFKNYGKNKYLEIMKEILKDVLWKSGNL</sequence>
<accession>A0A7M1S1W2</accession>
<proteinExistence type="predicted"/>
<evidence type="ECO:0000313" key="2">
    <source>
        <dbReference type="Proteomes" id="UP000593686"/>
    </source>
</evidence>
<organism evidence="1 2">
    <name type="scientific">uncultured phage cr116_1</name>
    <dbReference type="NCBI Taxonomy" id="2772073"/>
    <lineage>
        <taxon>Viruses</taxon>
        <taxon>Duplodnaviria</taxon>
        <taxon>Heunggongvirae</taxon>
        <taxon>Uroviricota</taxon>
        <taxon>Caudoviricetes</taxon>
        <taxon>Crassvirales</taxon>
        <taxon>Steigviridae</taxon>
        <taxon>Asinivirinae</taxon>
        <taxon>Pamirivirus</taxon>
        <taxon>Pamirivirus faecium</taxon>
    </lineage>
</organism>
<name>A0A7M1S1W2_9CAUD</name>
<dbReference type="GO" id="GO:0004386">
    <property type="term" value="F:helicase activity"/>
    <property type="evidence" value="ECO:0007669"/>
    <property type="project" value="UniProtKB-KW"/>
</dbReference>
<keyword evidence="1" id="KW-0378">Hydrolase</keyword>
<dbReference type="EMBL" id="MT774389">
    <property type="protein sequence ID" value="QOR59360.1"/>
    <property type="molecule type" value="Genomic_DNA"/>
</dbReference>
<evidence type="ECO:0000313" key="1">
    <source>
        <dbReference type="EMBL" id="QOR59360.1"/>
    </source>
</evidence>
<dbReference type="GeneID" id="65129922"/>
<keyword evidence="2" id="KW-1185">Reference proteome</keyword>
<keyword evidence="1" id="KW-0067">ATP-binding</keyword>